<dbReference type="InterPro" id="IPR007560">
    <property type="entry name" value="Restrct_endonuc_IV_Mrr"/>
</dbReference>
<dbReference type="Proteomes" id="UP000033048">
    <property type="component" value="Chromosome"/>
</dbReference>
<dbReference type="GO" id="GO:0009307">
    <property type="term" value="P:DNA restriction-modification system"/>
    <property type="evidence" value="ECO:0007669"/>
    <property type="project" value="InterPro"/>
</dbReference>
<keyword evidence="3" id="KW-1185">Reference proteome</keyword>
<dbReference type="GeneID" id="24894742"/>
<dbReference type="HOGENOM" id="CLU_820427_0_0_2"/>
<dbReference type="InterPro" id="IPR011335">
    <property type="entry name" value="Restrct_endonuc-II-like"/>
</dbReference>
<name>A0A0E3STV0_METMT</name>
<dbReference type="Pfam" id="PF04471">
    <property type="entry name" value="Mrr_cat"/>
    <property type="match status" value="1"/>
</dbReference>
<sequence>MRDKANWSLDQLLETDPYDLENLIASLFRKMGYKADVTSRSKDGGVDVDISLEHFGLSHRWLVQVKRYLNPVGVKEVREYSSLRYRERVDGVIIVTTSTFTEDAYREAAEHNVKLIEGQLLVSMLNHYCGDAPRVLSGGVEKKTTTSAGVVLKTGESVHLREAVIVDNKRLILVITNRNIYFEQNSGGMFSKKQEISRRIEVKDLVGFSRSGKDILLVTGKKRFEFIRVRPKDMSGVLNVLEQLRTDYMRGESLLRLEQVKNDLIILTNRRLASISSGEKEGMELKLKDIVGLEVTGSGMFSRQKLVISEVRQGAKKHTFEVSDAREWKNEIDRAVRSA</sequence>
<gene>
    <name evidence="2" type="ORF">MCMEM_2150</name>
</gene>
<feature type="domain" description="Restriction endonuclease type IV Mrr" evidence="1">
    <location>
        <begin position="13"/>
        <end position="125"/>
    </location>
</feature>
<evidence type="ECO:0000259" key="1">
    <source>
        <dbReference type="Pfam" id="PF04471"/>
    </source>
</evidence>
<keyword evidence="2" id="KW-0255">Endonuclease</keyword>
<keyword evidence="2" id="KW-0378">Hydrolase</keyword>
<dbReference type="OrthoDB" id="141004at2157"/>
<accession>A0A0E3STV0</accession>
<keyword evidence="2" id="KW-0540">Nuclease</keyword>
<dbReference type="STRING" id="1434104.MCMEM_2150"/>
<evidence type="ECO:0000313" key="2">
    <source>
        <dbReference type="EMBL" id="AKB86203.1"/>
    </source>
</evidence>
<dbReference type="InterPro" id="IPR011856">
    <property type="entry name" value="tRNA_endonuc-like_dom_sf"/>
</dbReference>
<dbReference type="KEGG" id="mmet:MCMEM_2150"/>
<dbReference type="RefSeq" id="WP_048206202.1">
    <property type="nucleotide sequence ID" value="NZ_CP009518.1"/>
</dbReference>
<dbReference type="SUPFAM" id="SSF52980">
    <property type="entry name" value="Restriction endonuclease-like"/>
    <property type="match status" value="1"/>
</dbReference>
<dbReference type="GO" id="GO:0003677">
    <property type="term" value="F:DNA binding"/>
    <property type="evidence" value="ECO:0007669"/>
    <property type="project" value="InterPro"/>
</dbReference>
<reference evidence="2 3" key="1">
    <citation type="submission" date="2014-07" db="EMBL/GenBank/DDBJ databases">
        <title>Methanogenic archaea and the global carbon cycle.</title>
        <authorList>
            <person name="Henriksen J.R."/>
            <person name="Luke J."/>
            <person name="Reinhart S."/>
            <person name="Benedict M.N."/>
            <person name="Youngblut N.D."/>
            <person name="Metcalf M.E."/>
            <person name="Whitaker R.J."/>
            <person name="Metcalf W.W."/>
        </authorList>
    </citation>
    <scope>NUCLEOTIDE SEQUENCE [LARGE SCALE GENOMIC DNA]</scope>
    <source>
        <strain evidence="2 3">MM1</strain>
    </source>
</reference>
<dbReference type="EMBL" id="CP009518">
    <property type="protein sequence ID" value="AKB86203.1"/>
    <property type="molecule type" value="Genomic_DNA"/>
</dbReference>
<dbReference type="InterPro" id="IPR052906">
    <property type="entry name" value="Type_IV_Methyl-Rstrct_Enzyme"/>
</dbReference>
<dbReference type="PANTHER" id="PTHR30015:SF7">
    <property type="entry name" value="TYPE IV METHYL-DIRECTED RESTRICTION ENZYME ECOKMRR"/>
    <property type="match status" value="1"/>
</dbReference>
<organism evidence="2 3">
    <name type="scientific">Methanococcoides methylutens MM1</name>
    <dbReference type="NCBI Taxonomy" id="1434104"/>
    <lineage>
        <taxon>Archaea</taxon>
        <taxon>Methanobacteriati</taxon>
        <taxon>Methanobacteriota</taxon>
        <taxon>Stenosarchaea group</taxon>
        <taxon>Methanomicrobia</taxon>
        <taxon>Methanosarcinales</taxon>
        <taxon>Methanosarcinaceae</taxon>
        <taxon>Methanococcoides</taxon>
    </lineage>
</organism>
<dbReference type="PANTHER" id="PTHR30015">
    <property type="entry name" value="MRR RESTRICTION SYSTEM PROTEIN"/>
    <property type="match status" value="1"/>
</dbReference>
<dbReference type="AlphaFoldDB" id="A0A0E3STV0"/>
<proteinExistence type="predicted"/>
<evidence type="ECO:0000313" key="3">
    <source>
        <dbReference type="Proteomes" id="UP000033048"/>
    </source>
</evidence>
<dbReference type="GO" id="GO:0015666">
    <property type="term" value="F:restriction endodeoxyribonuclease activity"/>
    <property type="evidence" value="ECO:0007669"/>
    <property type="project" value="TreeGrafter"/>
</dbReference>
<dbReference type="Gene3D" id="3.40.1350.10">
    <property type="match status" value="1"/>
</dbReference>
<protein>
    <submittedName>
        <fullName evidence="2">Putative membrane associated restriction endonuclease (Mrr-tye)</fullName>
    </submittedName>
</protein>